<sequence length="100" mass="11343">MQMKLTAVYHAPVGNVVLSNCETERLQLRISANTINSDSSSYNSVTTLMGSLTTQNTNINKMNFRTQRDQNSFVCFTYSFPTSILTRQFQLEKKALILEP</sequence>
<dbReference type="EMBL" id="KB030567">
    <property type="protein sequence ID" value="ELK14756.1"/>
    <property type="molecule type" value="Genomic_DNA"/>
</dbReference>
<reference evidence="2" key="1">
    <citation type="journal article" date="2013" name="Science">
        <title>Comparative analysis of bat genomes provides insight into the evolution of flight and immunity.</title>
        <authorList>
            <person name="Zhang G."/>
            <person name="Cowled C."/>
            <person name="Shi Z."/>
            <person name="Huang Z."/>
            <person name="Bishop-Lilly K.A."/>
            <person name="Fang X."/>
            <person name="Wynne J.W."/>
            <person name="Xiong Z."/>
            <person name="Baker M.L."/>
            <person name="Zhao W."/>
            <person name="Tachedjian M."/>
            <person name="Zhu Y."/>
            <person name="Zhou P."/>
            <person name="Jiang X."/>
            <person name="Ng J."/>
            <person name="Yang L."/>
            <person name="Wu L."/>
            <person name="Xiao J."/>
            <person name="Feng Y."/>
            <person name="Chen Y."/>
            <person name="Sun X."/>
            <person name="Zhang Y."/>
            <person name="Marsh G.A."/>
            <person name="Crameri G."/>
            <person name="Broder C.C."/>
            <person name="Frey K.G."/>
            <person name="Wang L.F."/>
            <person name="Wang J."/>
        </authorList>
    </citation>
    <scope>NUCLEOTIDE SEQUENCE [LARGE SCALE GENOMIC DNA]</scope>
</reference>
<dbReference type="Proteomes" id="UP000010552">
    <property type="component" value="Unassembled WGS sequence"/>
</dbReference>
<name>L5KUW3_PTEAL</name>
<dbReference type="InParanoid" id="L5KUW3"/>
<accession>L5KUW3</accession>
<evidence type="ECO:0000313" key="1">
    <source>
        <dbReference type="EMBL" id="ELK14756.1"/>
    </source>
</evidence>
<protein>
    <submittedName>
        <fullName evidence="1">Uncharacterized protein</fullName>
    </submittedName>
</protein>
<gene>
    <name evidence="1" type="ORF">PAL_GLEAN10021316</name>
</gene>
<keyword evidence="2" id="KW-1185">Reference proteome</keyword>
<organism evidence="1 2">
    <name type="scientific">Pteropus alecto</name>
    <name type="common">Black flying fox</name>
    <dbReference type="NCBI Taxonomy" id="9402"/>
    <lineage>
        <taxon>Eukaryota</taxon>
        <taxon>Metazoa</taxon>
        <taxon>Chordata</taxon>
        <taxon>Craniata</taxon>
        <taxon>Vertebrata</taxon>
        <taxon>Euteleostomi</taxon>
        <taxon>Mammalia</taxon>
        <taxon>Eutheria</taxon>
        <taxon>Laurasiatheria</taxon>
        <taxon>Chiroptera</taxon>
        <taxon>Yinpterochiroptera</taxon>
        <taxon>Pteropodoidea</taxon>
        <taxon>Pteropodidae</taxon>
        <taxon>Pteropodinae</taxon>
        <taxon>Pteropus</taxon>
    </lineage>
</organism>
<evidence type="ECO:0000313" key="2">
    <source>
        <dbReference type="Proteomes" id="UP000010552"/>
    </source>
</evidence>
<dbReference type="AlphaFoldDB" id="L5KUW3"/>
<proteinExistence type="predicted"/>